<evidence type="ECO:0000313" key="5">
    <source>
        <dbReference type="Proteomes" id="UP000184040"/>
    </source>
</evidence>
<name>A0A1M6CQQ0_9RHOB</name>
<dbReference type="PANTHER" id="PTHR47505">
    <property type="entry name" value="DNA UTILIZATION PROTEIN YHGH"/>
    <property type="match status" value="1"/>
</dbReference>
<evidence type="ECO:0000313" key="4">
    <source>
        <dbReference type="EMBL" id="SHI63425.1"/>
    </source>
</evidence>
<dbReference type="InterPro" id="IPR029057">
    <property type="entry name" value="PRTase-like"/>
</dbReference>
<dbReference type="Proteomes" id="UP000184040">
    <property type="component" value="Unassembled WGS sequence"/>
</dbReference>
<dbReference type="CDD" id="cd06223">
    <property type="entry name" value="PRTases_typeI"/>
    <property type="match status" value="1"/>
</dbReference>
<feature type="domain" description="Phosphoribosyltransferase" evidence="2">
    <location>
        <begin position="139"/>
        <end position="234"/>
    </location>
</feature>
<reference evidence="4 5" key="1">
    <citation type="submission" date="2016-11" db="EMBL/GenBank/DDBJ databases">
        <authorList>
            <person name="Jaros S."/>
            <person name="Januszkiewicz K."/>
            <person name="Wedrychowicz H."/>
        </authorList>
    </citation>
    <scope>NUCLEOTIDE SEQUENCE [LARGE SCALE GENOMIC DNA]</scope>
    <source>
        <strain evidence="4 5">DSM 26892</strain>
    </source>
</reference>
<dbReference type="AlphaFoldDB" id="A0A1M6CQQ0"/>
<evidence type="ECO:0000259" key="2">
    <source>
        <dbReference type="Pfam" id="PF00156"/>
    </source>
</evidence>
<proteinExistence type="inferred from homology"/>
<comment type="similarity">
    <text evidence="1">Belongs to the ComF/GntX family.</text>
</comment>
<dbReference type="SUPFAM" id="SSF53271">
    <property type="entry name" value="PRTase-like"/>
    <property type="match status" value="1"/>
</dbReference>
<sequence length="239" mass="25352">MLVQSVIDAVFPRQCATCDATVDAVGALCGPCWRDTPFILGLGCDTCGAPLPGDDDRPVTCDDCLYIARPWSRGRSALLYSDRGRQVVLSIKHGDRLDLVPGAGTWMARRAQGLVRHDSLVVPVPAHWSRTLARRYNQAAELGGALARALDLPHAPTALVRTRRTQVQDGKTLASRFSDLEGCMTVHPKHGGVLRGRAVLLVDDVMTSGATLAAAAEAALAGGAARVDVVTLARAVKDP</sequence>
<dbReference type="PANTHER" id="PTHR47505:SF1">
    <property type="entry name" value="DNA UTILIZATION PROTEIN YHGH"/>
    <property type="match status" value="1"/>
</dbReference>
<dbReference type="EMBL" id="FQZA01000002">
    <property type="protein sequence ID" value="SHI63425.1"/>
    <property type="molecule type" value="Genomic_DNA"/>
</dbReference>
<dbReference type="InterPro" id="IPR044005">
    <property type="entry name" value="DZR_2"/>
</dbReference>
<dbReference type="Gene3D" id="3.40.50.2020">
    <property type="match status" value="1"/>
</dbReference>
<dbReference type="InterPro" id="IPR000836">
    <property type="entry name" value="PRTase_dom"/>
</dbReference>
<organism evidence="4 5">
    <name type="scientific">Palleronia salina</name>
    <dbReference type="NCBI Taxonomy" id="313368"/>
    <lineage>
        <taxon>Bacteria</taxon>
        <taxon>Pseudomonadati</taxon>
        <taxon>Pseudomonadota</taxon>
        <taxon>Alphaproteobacteria</taxon>
        <taxon>Rhodobacterales</taxon>
        <taxon>Roseobacteraceae</taxon>
        <taxon>Palleronia</taxon>
    </lineage>
</organism>
<protein>
    <submittedName>
        <fullName evidence="4">Predicted amidophosphoribosyltransferases</fullName>
    </submittedName>
</protein>
<dbReference type="GO" id="GO:0016757">
    <property type="term" value="F:glycosyltransferase activity"/>
    <property type="evidence" value="ECO:0007669"/>
    <property type="project" value="UniProtKB-KW"/>
</dbReference>
<accession>A0A1M6CQQ0</accession>
<dbReference type="STRING" id="313368.SAMN04488012_102129"/>
<evidence type="ECO:0000256" key="1">
    <source>
        <dbReference type="ARBA" id="ARBA00008007"/>
    </source>
</evidence>
<feature type="domain" description="Double zinc ribbon" evidence="3">
    <location>
        <begin position="6"/>
        <end position="65"/>
    </location>
</feature>
<keyword evidence="4" id="KW-0328">Glycosyltransferase</keyword>
<dbReference type="Pfam" id="PF18912">
    <property type="entry name" value="DZR_2"/>
    <property type="match status" value="1"/>
</dbReference>
<evidence type="ECO:0000259" key="3">
    <source>
        <dbReference type="Pfam" id="PF18912"/>
    </source>
</evidence>
<dbReference type="Pfam" id="PF00156">
    <property type="entry name" value="Pribosyltran"/>
    <property type="match status" value="1"/>
</dbReference>
<keyword evidence="5" id="KW-1185">Reference proteome</keyword>
<keyword evidence="4" id="KW-0808">Transferase</keyword>
<dbReference type="RefSeq" id="WP_073126779.1">
    <property type="nucleotide sequence ID" value="NZ_FQZA01000002.1"/>
</dbReference>
<gene>
    <name evidence="4" type="ORF">SAMN04488012_102129</name>
</gene>
<dbReference type="InterPro" id="IPR051910">
    <property type="entry name" value="ComF/GntX_DNA_util-trans"/>
</dbReference>